<dbReference type="PANTHER" id="PTHR44998">
    <property type="match status" value="1"/>
</dbReference>
<dbReference type="EMBL" id="UINC01027012">
    <property type="protein sequence ID" value="SVB05506.1"/>
    <property type="molecule type" value="Genomic_DNA"/>
</dbReference>
<dbReference type="SUPFAM" id="SSF48452">
    <property type="entry name" value="TPR-like"/>
    <property type="match status" value="1"/>
</dbReference>
<proteinExistence type="predicted"/>
<dbReference type="InterPro" id="IPR011990">
    <property type="entry name" value="TPR-like_helical_dom_sf"/>
</dbReference>
<dbReference type="PROSITE" id="PS50005">
    <property type="entry name" value="TPR"/>
    <property type="match status" value="2"/>
</dbReference>
<dbReference type="PANTHER" id="PTHR44998:SF1">
    <property type="entry name" value="UDP-N-ACETYLGLUCOSAMINE--PEPTIDE N-ACETYLGLUCOSAMINYLTRANSFERASE 110 KDA SUBUNIT"/>
    <property type="match status" value="1"/>
</dbReference>
<dbReference type="Pfam" id="PF13432">
    <property type="entry name" value="TPR_16"/>
    <property type="match status" value="2"/>
</dbReference>
<dbReference type="GO" id="GO:0006493">
    <property type="term" value="P:protein O-linked glycosylation"/>
    <property type="evidence" value="ECO:0007669"/>
    <property type="project" value="TreeGrafter"/>
</dbReference>
<sequence>VPSEEKANKLLQLGIELAKDGEVDEAMKLFGEALDIVPGNPVVNYNCGLAQQQAGSIEAAVISYRAAIGVLPEFTEARINLSYALKLLGRFSEALQAAEGAIQLDGNEPSAWLAKGNALRSLHALGQAAEAFQTGVELAPTNGELKLSLANTKRELGQVPEAIHLLREVSTEHPEFAESHRDLAHALLLNGEYLEGWHTNRWRWSTRSLRGGKRHQSITEWTGQPLTGKRILLWDEQGFGDAIQFVRFVPWVAEMGAEVLLEVQPGLVRLFETVEGVSAVFARDGTLPRVDYQASLLDLGDVFCTELSAIPNTTAYLHVERSVEKLDGDRPKVGLCWAGNPNHDNDRNRSIDLKLLEPLLNLPGIDFFSLQIGSQAGEAVPASKLQKLPGELGDFLDTARFVVAVDIV</sequence>
<protein>
    <submittedName>
        <fullName evidence="1">Uncharacterized protein</fullName>
    </submittedName>
</protein>
<evidence type="ECO:0000313" key="1">
    <source>
        <dbReference type="EMBL" id="SVB05506.1"/>
    </source>
</evidence>
<dbReference type="Gene3D" id="1.25.40.10">
    <property type="entry name" value="Tetratricopeptide repeat domain"/>
    <property type="match status" value="1"/>
</dbReference>
<feature type="non-terminal residue" evidence="1">
    <location>
        <position position="408"/>
    </location>
</feature>
<name>A0A382AVF3_9ZZZZ</name>
<dbReference type="SUPFAM" id="SSF53756">
    <property type="entry name" value="UDP-Glycosyltransferase/glycogen phosphorylase"/>
    <property type="match status" value="1"/>
</dbReference>
<feature type="non-terminal residue" evidence="1">
    <location>
        <position position="1"/>
    </location>
</feature>
<accession>A0A382AVF3</accession>
<gene>
    <name evidence="1" type="ORF">METZ01_LOCUS158360</name>
</gene>
<reference evidence="1" key="1">
    <citation type="submission" date="2018-05" db="EMBL/GenBank/DDBJ databases">
        <authorList>
            <person name="Lanie J.A."/>
            <person name="Ng W.-L."/>
            <person name="Kazmierczak K.M."/>
            <person name="Andrzejewski T.M."/>
            <person name="Davidsen T.M."/>
            <person name="Wayne K.J."/>
            <person name="Tettelin H."/>
            <person name="Glass J.I."/>
            <person name="Rusch D."/>
            <person name="Podicherti R."/>
            <person name="Tsui H.-C.T."/>
            <person name="Winkler M.E."/>
        </authorList>
    </citation>
    <scope>NUCLEOTIDE SEQUENCE</scope>
</reference>
<dbReference type="GO" id="GO:0016757">
    <property type="term" value="F:glycosyltransferase activity"/>
    <property type="evidence" value="ECO:0007669"/>
    <property type="project" value="TreeGrafter"/>
</dbReference>
<dbReference type="AlphaFoldDB" id="A0A382AVF3"/>
<dbReference type="SMART" id="SM00028">
    <property type="entry name" value="TPR"/>
    <property type="match status" value="5"/>
</dbReference>
<dbReference type="InterPro" id="IPR019734">
    <property type="entry name" value="TPR_rpt"/>
</dbReference>
<organism evidence="1">
    <name type="scientific">marine metagenome</name>
    <dbReference type="NCBI Taxonomy" id="408172"/>
    <lineage>
        <taxon>unclassified sequences</taxon>
        <taxon>metagenomes</taxon>
        <taxon>ecological metagenomes</taxon>
    </lineage>
</organism>